<dbReference type="PANTHER" id="PTHR10504:SF131">
    <property type="entry name" value="BPI2 DOMAIN-CONTAINING PROTEIN"/>
    <property type="match status" value="1"/>
</dbReference>
<dbReference type="SUPFAM" id="SSF55394">
    <property type="entry name" value="Bactericidal permeability-increasing protein, BPI"/>
    <property type="match status" value="1"/>
</dbReference>
<feature type="domain" description="Lipid-binding serum glycoprotein N-terminal" evidence="2">
    <location>
        <begin position="42"/>
        <end position="186"/>
    </location>
</feature>
<dbReference type="PANTHER" id="PTHR10504">
    <property type="entry name" value="BACTERICIDAL PERMEABILITY-INCREASING BPI PROTEIN-RELATED"/>
    <property type="match status" value="1"/>
</dbReference>
<protein>
    <submittedName>
        <fullName evidence="4">BPI1 domain-containing protein</fullName>
    </submittedName>
</protein>
<evidence type="ECO:0000313" key="4">
    <source>
        <dbReference type="WBParaSite" id="EEL_0000330701-mRNA-1"/>
    </source>
</evidence>
<feature type="chain" id="PRO_5006447682" evidence="1">
    <location>
        <begin position="20"/>
        <end position="192"/>
    </location>
</feature>
<accession>A0A0R3RP94</accession>
<dbReference type="WBParaSite" id="EEL_0000330701-mRNA-1">
    <property type="protein sequence ID" value="EEL_0000330701-mRNA-1"/>
    <property type="gene ID" value="EEL_0000330701"/>
</dbReference>
<sequence length="192" mass="21383">MLRLLLLTTLFELASVGHSPTIQMRITDLGLDFISQLINKILSRKHSIVIPFIEVPDPFLPMNITNVTIEGFVPPNLKVKPKPPHGVQTRTSNGSLQVHASFTTFVWLLFHTVTVTGEADANASNFIVNLETDVLTKDLHPVFEVRNCSVDIGNISIATTSESRLFNTLSMLQRFFIRVIVSKISAEVSLEE</sequence>
<evidence type="ECO:0000259" key="2">
    <source>
        <dbReference type="Pfam" id="PF01273"/>
    </source>
</evidence>
<proteinExistence type="predicted"/>
<name>A0A0R3RP94_9BILA</name>
<evidence type="ECO:0000313" key="3">
    <source>
        <dbReference type="Proteomes" id="UP000050640"/>
    </source>
</evidence>
<feature type="signal peptide" evidence="1">
    <location>
        <begin position="1"/>
        <end position="19"/>
    </location>
</feature>
<dbReference type="InterPro" id="IPR017942">
    <property type="entry name" value="Lipid-bd_serum_glycop_N"/>
</dbReference>
<evidence type="ECO:0000256" key="1">
    <source>
        <dbReference type="SAM" id="SignalP"/>
    </source>
</evidence>
<dbReference type="Gene3D" id="3.15.10.10">
    <property type="entry name" value="Bactericidal permeability-increasing protein, domain 1"/>
    <property type="match status" value="1"/>
</dbReference>
<dbReference type="Proteomes" id="UP000050640">
    <property type="component" value="Unplaced"/>
</dbReference>
<dbReference type="InterPro" id="IPR017943">
    <property type="entry name" value="Bactericidal_perm-incr_a/b_dom"/>
</dbReference>
<keyword evidence="3" id="KW-1185">Reference proteome</keyword>
<dbReference type="AlphaFoldDB" id="A0A0R3RP94"/>
<dbReference type="GO" id="GO:0005615">
    <property type="term" value="C:extracellular space"/>
    <property type="evidence" value="ECO:0007669"/>
    <property type="project" value="TreeGrafter"/>
</dbReference>
<keyword evidence="1" id="KW-0732">Signal</keyword>
<dbReference type="GO" id="GO:0008289">
    <property type="term" value="F:lipid binding"/>
    <property type="evidence" value="ECO:0007669"/>
    <property type="project" value="InterPro"/>
</dbReference>
<dbReference type="Pfam" id="PF01273">
    <property type="entry name" value="LBP_BPI_CETP"/>
    <property type="match status" value="1"/>
</dbReference>
<organism evidence="3 4">
    <name type="scientific">Elaeophora elaphi</name>
    <dbReference type="NCBI Taxonomy" id="1147741"/>
    <lineage>
        <taxon>Eukaryota</taxon>
        <taxon>Metazoa</taxon>
        <taxon>Ecdysozoa</taxon>
        <taxon>Nematoda</taxon>
        <taxon>Chromadorea</taxon>
        <taxon>Rhabditida</taxon>
        <taxon>Spirurina</taxon>
        <taxon>Spiruromorpha</taxon>
        <taxon>Filarioidea</taxon>
        <taxon>Onchocercidae</taxon>
        <taxon>Elaeophora</taxon>
    </lineage>
</organism>
<dbReference type="InterPro" id="IPR032942">
    <property type="entry name" value="BPI/LBP/Plunc"/>
</dbReference>
<reference evidence="4" key="1">
    <citation type="submission" date="2017-02" db="UniProtKB">
        <authorList>
            <consortium name="WormBaseParasite"/>
        </authorList>
    </citation>
    <scope>IDENTIFICATION</scope>
</reference>